<evidence type="ECO:0000313" key="3">
    <source>
        <dbReference type="Proteomes" id="UP001501585"/>
    </source>
</evidence>
<keyword evidence="3" id="KW-1185">Reference proteome</keyword>
<organism evidence="2 3">
    <name type="scientific">Nocardiopsis rhodophaea</name>
    <dbReference type="NCBI Taxonomy" id="280238"/>
    <lineage>
        <taxon>Bacteria</taxon>
        <taxon>Bacillati</taxon>
        <taxon>Actinomycetota</taxon>
        <taxon>Actinomycetes</taxon>
        <taxon>Streptosporangiales</taxon>
        <taxon>Nocardiopsidaceae</taxon>
        <taxon>Nocardiopsis</taxon>
    </lineage>
</organism>
<evidence type="ECO:0000259" key="1">
    <source>
        <dbReference type="Pfam" id="PF04149"/>
    </source>
</evidence>
<dbReference type="Pfam" id="PF04149">
    <property type="entry name" value="DUF397"/>
    <property type="match status" value="1"/>
</dbReference>
<gene>
    <name evidence="2" type="ORF">GCM10009799_20770</name>
</gene>
<proteinExistence type="predicted"/>
<dbReference type="RefSeq" id="WP_344161755.1">
    <property type="nucleotide sequence ID" value="NZ_BAAAPC010000007.1"/>
</dbReference>
<feature type="domain" description="DUF397" evidence="1">
    <location>
        <begin position="8"/>
        <end position="60"/>
    </location>
</feature>
<comment type="caution">
    <text evidence="2">The sequence shown here is derived from an EMBL/GenBank/DDBJ whole genome shotgun (WGS) entry which is preliminary data.</text>
</comment>
<protein>
    <submittedName>
        <fullName evidence="2">DUF397 domain-containing protein</fullName>
    </submittedName>
</protein>
<evidence type="ECO:0000313" key="2">
    <source>
        <dbReference type="EMBL" id="GAA1994495.1"/>
    </source>
</evidence>
<name>A0ABN2SXV6_9ACTN</name>
<accession>A0ABN2SXV6</accession>
<dbReference type="InterPro" id="IPR007278">
    <property type="entry name" value="DUF397"/>
</dbReference>
<dbReference type="Proteomes" id="UP001501585">
    <property type="component" value="Unassembled WGS sequence"/>
</dbReference>
<dbReference type="EMBL" id="BAAAPC010000007">
    <property type="protein sequence ID" value="GAA1994495.1"/>
    <property type="molecule type" value="Genomic_DNA"/>
</dbReference>
<sequence length="64" mass="7112">MLTESHLTFRKSSYSQGGREDCVEVADLTGGAALRDSKHPHLGHLAFSASEWRAFLTDVKSHRL</sequence>
<reference evidence="2 3" key="1">
    <citation type="journal article" date="2019" name="Int. J. Syst. Evol. Microbiol.">
        <title>The Global Catalogue of Microorganisms (GCM) 10K type strain sequencing project: providing services to taxonomists for standard genome sequencing and annotation.</title>
        <authorList>
            <consortium name="The Broad Institute Genomics Platform"/>
            <consortium name="The Broad Institute Genome Sequencing Center for Infectious Disease"/>
            <person name="Wu L."/>
            <person name="Ma J."/>
        </authorList>
    </citation>
    <scope>NUCLEOTIDE SEQUENCE [LARGE SCALE GENOMIC DNA]</scope>
    <source>
        <strain evidence="2 3">JCM 15313</strain>
    </source>
</reference>